<evidence type="ECO:0000259" key="1">
    <source>
        <dbReference type="PROSITE" id="PS51746"/>
    </source>
</evidence>
<dbReference type="SMART" id="SM00332">
    <property type="entry name" value="PP2Cc"/>
    <property type="match status" value="1"/>
</dbReference>
<dbReference type="Proteomes" id="UP000007100">
    <property type="component" value="Chromosome"/>
</dbReference>
<dbReference type="InterPro" id="IPR015655">
    <property type="entry name" value="PP2C"/>
</dbReference>
<evidence type="ECO:0000313" key="2">
    <source>
        <dbReference type="EMBL" id="BAJ81679.1"/>
    </source>
</evidence>
<reference evidence="2 3" key="1">
    <citation type="submission" date="2010-12" db="EMBL/GenBank/DDBJ databases">
        <title>Whole genome sequence of Acidiphilium multivorum AIU301.</title>
        <authorList>
            <person name="Narita-Yamada S."/>
            <person name="Nakamura S."/>
            <person name="Ito N."/>
            <person name="Takarada H."/>
            <person name="Katano Y."/>
            <person name="Nakazawa H."/>
            <person name="Hosoyama A."/>
            <person name="Yamada R."/>
            <person name="Fujita N."/>
        </authorList>
    </citation>
    <scope>NUCLEOTIDE SEQUENCE [LARGE SCALE GENOMIC DNA]</scope>
    <source>
        <strain evidence="3">DSM 11245 / JCM 8867 / AIU301</strain>
    </source>
</reference>
<keyword evidence="3" id="KW-1185">Reference proteome</keyword>
<dbReference type="CDD" id="cd00143">
    <property type="entry name" value="PP2Cc"/>
    <property type="match status" value="1"/>
</dbReference>
<dbReference type="PANTHER" id="PTHR13832:SF827">
    <property type="entry name" value="PROTEIN PHOSPHATASE 1L"/>
    <property type="match status" value="1"/>
</dbReference>
<gene>
    <name evidence="2" type="ordered locus">ACMV_23320</name>
</gene>
<protein>
    <recommendedName>
        <fullName evidence="1">PPM-type phosphatase domain-containing protein</fullName>
    </recommendedName>
</protein>
<dbReference type="InterPro" id="IPR036457">
    <property type="entry name" value="PPM-type-like_dom_sf"/>
</dbReference>
<proteinExistence type="predicted"/>
<dbReference type="PROSITE" id="PS51746">
    <property type="entry name" value="PPM_2"/>
    <property type="match status" value="1"/>
</dbReference>
<dbReference type="RefSeq" id="WP_013640541.1">
    <property type="nucleotide sequence ID" value="NC_015186.1"/>
</dbReference>
<dbReference type="EMBL" id="AP012035">
    <property type="protein sequence ID" value="BAJ81679.1"/>
    <property type="molecule type" value="Genomic_DNA"/>
</dbReference>
<dbReference type="SUPFAM" id="SSF81606">
    <property type="entry name" value="PP2C-like"/>
    <property type="match status" value="1"/>
</dbReference>
<evidence type="ECO:0000313" key="3">
    <source>
        <dbReference type="Proteomes" id="UP000007100"/>
    </source>
</evidence>
<feature type="domain" description="PPM-type phosphatase" evidence="1">
    <location>
        <begin position="7"/>
        <end position="239"/>
    </location>
</feature>
<dbReference type="KEGG" id="amv:ACMV_23320"/>
<dbReference type="Pfam" id="PF13672">
    <property type="entry name" value="PP2C_2"/>
    <property type="match status" value="1"/>
</dbReference>
<dbReference type="GO" id="GO:0004722">
    <property type="term" value="F:protein serine/threonine phosphatase activity"/>
    <property type="evidence" value="ECO:0007669"/>
    <property type="project" value="InterPro"/>
</dbReference>
<accession>F0J1D6</accession>
<organism evidence="2 3">
    <name type="scientific">Acidiphilium multivorum (strain DSM 11245 / JCM 8867 / NBRC 100883 / AIU 301)</name>
    <dbReference type="NCBI Taxonomy" id="926570"/>
    <lineage>
        <taxon>Bacteria</taxon>
        <taxon>Pseudomonadati</taxon>
        <taxon>Pseudomonadota</taxon>
        <taxon>Alphaproteobacteria</taxon>
        <taxon>Acetobacterales</taxon>
        <taxon>Acidocellaceae</taxon>
        <taxon>Acidiphilium</taxon>
    </lineage>
</organism>
<dbReference type="HOGENOM" id="CLU_034545_0_3_5"/>
<sequence>MIPRAVTWAETHVGAVRKHNEDAYICRPDLGLWAVADGAGGHQAGEVASGMIVAGLDRLEPGLTAAELLPEVRRVVNETHHTLLHEASQRGPRAVIASTIAILILRDDHFACLWAGDSRVYLLRGGELTQLTRDHSLVQALVDEGRLTPEAAEHHPQANVITRAVGADDADLELDKVIGRIEPGDRFLLCSDGLSKTLPEAEIAALLGSPDGVPPPELLIAATLARKGNDNVTAVVVAV</sequence>
<name>F0J1D6_ACIMA</name>
<dbReference type="Gene3D" id="3.60.40.10">
    <property type="entry name" value="PPM-type phosphatase domain"/>
    <property type="match status" value="1"/>
</dbReference>
<dbReference type="OrthoDB" id="9801841at2"/>
<dbReference type="SMART" id="SM00331">
    <property type="entry name" value="PP2C_SIG"/>
    <property type="match status" value="1"/>
</dbReference>
<dbReference type="InterPro" id="IPR001932">
    <property type="entry name" value="PPM-type_phosphatase-like_dom"/>
</dbReference>
<dbReference type="AlphaFoldDB" id="F0J1D6"/>
<dbReference type="PANTHER" id="PTHR13832">
    <property type="entry name" value="PROTEIN PHOSPHATASE 2C"/>
    <property type="match status" value="1"/>
</dbReference>